<dbReference type="InterPro" id="IPR050300">
    <property type="entry name" value="GDXG_lipolytic_enzyme"/>
</dbReference>
<gene>
    <name evidence="3" type="ORF">BU24DRAFT_419450</name>
</gene>
<dbReference type="SUPFAM" id="SSF53474">
    <property type="entry name" value="alpha/beta-Hydrolases"/>
    <property type="match status" value="1"/>
</dbReference>
<protein>
    <recommendedName>
        <fullName evidence="2">Alpha/beta hydrolase fold-3 domain-containing protein</fullName>
    </recommendedName>
</protein>
<proteinExistence type="predicted"/>
<dbReference type="Gene3D" id="3.40.50.1820">
    <property type="entry name" value="alpha/beta hydrolase"/>
    <property type="match status" value="1"/>
</dbReference>
<keyword evidence="1" id="KW-0378">Hydrolase</keyword>
<sequence length="342" mass="37659">MAHLTRDEILKSGEVNLEYQKVFASRPIDTTPRSAEWSDLRAARSEPLAQLRQHYIIPGPIPSQVKETMHSIPTRDGATIRVKVYQPVPSAVEIPKAGSPVVVMFHEGGWCVGDLSDEDLNCRLFARELGCVCVNVEYRLAPEHPFPTGLNDCWDALEWTISASASLAASPTQGLIVGGSSAGGNIAAALALLSRDRNLQPPITGQYLSVPALITGKNVPAHLKTRFTSIYSSSNDPILKPESMDYVLPIWQPDLESPLAVPHCHPDGHKGVAKAFFQVCGLDPLRDDAVLYDIKLREAGVLTRFELYAGLGHMFWSNWPEMKEAKAFVEDTVKGVRWLLEK</sequence>
<dbReference type="Proteomes" id="UP000799778">
    <property type="component" value="Unassembled WGS sequence"/>
</dbReference>
<dbReference type="PANTHER" id="PTHR48081">
    <property type="entry name" value="AB HYDROLASE SUPERFAMILY PROTEIN C4A8.06C"/>
    <property type="match status" value="1"/>
</dbReference>
<evidence type="ECO:0000259" key="2">
    <source>
        <dbReference type="Pfam" id="PF07859"/>
    </source>
</evidence>
<evidence type="ECO:0000313" key="3">
    <source>
        <dbReference type="EMBL" id="KAF2019837.1"/>
    </source>
</evidence>
<dbReference type="AlphaFoldDB" id="A0A6A5Y484"/>
<dbReference type="GeneID" id="54284616"/>
<evidence type="ECO:0000313" key="4">
    <source>
        <dbReference type="Proteomes" id="UP000799778"/>
    </source>
</evidence>
<dbReference type="Pfam" id="PF07859">
    <property type="entry name" value="Abhydrolase_3"/>
    <property type="match status" value="1"/>
</dbReference>
<name>A0A6A5Y484_9PLEO</name>
<dbReference type="InterPro" id="IPR029058">
    <property type="entry name" value="AB_hydrolase_fold"/>
</dbReference>
<feature type="domain" description="Alpha/beta hydrolase fold-3" evidence="2">
    <location>
        <begin position="102"/>
        <end position="316"/>
    </location>
</feature>
<keyword evidence="4" id="KW-1185">Reference proteome</keyword>
<evidence type="ECO:0000256" key="1">
    <source>
        <dbReference type="ARBA" id="ARBA00022801"/>
    </source>
</evidence>
<dbReference type="PANTHER" id="PTHR48081:SF8">
    <property type="entry name" value="ALPHA_BETA HYDROLASE FOLD-3 DOMAIN-CONTAINING PROTEIN-RELATED"/>
    <property type="match status" value="1"/>
</dbReference>
<dbReference type="OrthoDB" id="408631at2759"/>
<dbReference type="GO" id="GO:0016787">
    <property type="term" value="F:hydrolase activity"/>
    <property type="evidence" value="ECO:0007669"/>
    <property type="project" value="UniProtKB-KW"/>
</dbReference>
<dbReference type="EMBL" id="ML978067">
    <property type="protein sequence ID" value="KAF2019837.1"/>
    <property type="molecule type" value="Genomic_DNA"/>
</dbReference>
<organism evidence="3 4">
    <name type="scientific">Aaosphaeria arxii CBS 175.79</name>
    <dbReference type="NCBI Taxonomy" id="1450172"/>
    <lineage>
        <taxon>Eukaryota</taxon>
        <taxon>Fungi</taxon>
        <taxon>Dikarya</taxon>
        <taxon>Ascomycota</taxon>
        <taxon>Pezizomycotina</taxon>
        <taxon>Dothideomycetes</taxon>
        <taxon>Pleosporomycetidae</taxon>
        <taxon>Pleosporales</taxon>
        <taxon>Pleosporales incertae sedis</taxon>
        <taxon>Aaosphaeria</taxon>
    </lineage>
</organism>
<dbReference type="InterPro" id="IPR013094">
    <property type="entry name" value="AB_hydrolase_3"/>
</dbReference>
<accession>A0A6A5Y484</accession>
<dbReference type="RefSeq" id="XP_033388176.1">
    <property type="nucleotide sequence ID" value="XM_033527219.1"/>
</dbReference>
<reference evidence="3" key="1">
    <citation type="journal article" date="2020" name="Stud. Mycol.">
        <title>101 Dothideomycetes genomes: a test case for predicting lifestyles and emergence of pathogens.</title>
        <authorList>
            <person name="Haridas S."/>
            <person name="Albert R."/>
            <person name="Binder M."/>
            <person name="Bloem J."/>
            <person name="Labutti K."/>
            <person name="Salamov A."/>
            <person name="Andreopoulos B."/>
            <person name="Baker S."/>
            <person name="Barry K."/>
            <person name="Bills G."/>
            <person name="Bluhm B."/>
            <person name="Cannon C."/>
            <person name="Castanera R."/>
            <person name="Culley D."/>
            <person name="Daum C."/>
            <person name="Ezra D."/>
            <person name="Gonzalez J."/>
            <person name="Henrissat B."/>
            <person name="Kuo A."/>
            <person name="Liang C."/>
            <person name="Lipzen A."/>
            <person name="Lutzoni F."/>
            <person name="Magnuson J."/>
            <person name="Mondo S."/>
            <person name="Nolan M."/>
            <person name="Ohm R."/>
            <person name="Pangilinan J."/>
            <person name="Park H.-J."/>
            <person name="Ramirez L."/>
            <person name="Alfaro M."/>
            <person name="Sun H."/>
            <person name="Tritt A."/>
            <person name="Yoshinaga Y."/>
            <person name="Zwiers L.-H."/>
            <person name="Turgeon B."/>
            <person name="Goodwin S."/>
            <person name="Spatafora J."/>
            <person name="Crous P."/>
            <person name="Grigoriev I."/>
        </authorList>
    </citation>
    <scope>NUCLEOTIDE SEQUENCE</scope>
    <source>
        <strain evidence="3">CBS 175.79</strain>
    </source>
</reference>